<keyword evidence="2" id="KW-1185">Reference proteome</keyword>
<protein>
    <submittedName>
        <fullName evidence="1">Uncharacterized protein</fullName>
    </submittedName>
</protein>
<gene>
    <name evidence="1" type="ORF">K437DRAFT_48845</name>
</gene>
<proteinExistence type="predicted"/>
<evidence type="ECO:0000313" key="1">
    <source>
        <dbReference type="EMBL" id="KDN36773.1"/>
    </source>
</evidence>
<evidence type="ECO:0000313" key="2">
    <source>
        <dbReference type="Proteomes" id="UP000027361"/>
    </source>
</evidence>
<dbReference type="RefSeq" id="XP_013240158.1">
    <property type="nucleotide sequence ID" value="XM_013384704.1"/>
</dbReference>
<name>A0A066V916_TILAU</name>
<dbReference type="EMBL" id="JMSN01000157">
    <property type="protein sequence ID" value="KDN36773.1"/>
    <property type="molecule type" value="Genomic_DNA"/>
</dbReference>
<dbReference type="HOGENOM" id="CLU_1595706_0_0_1"/>
<accession>A0A066V916</accession>
<dbReference type="InParanoid" id="A0A066V916"/>
<dbReference type="AlphaFoldDB" id="A0A066V916"/>
<comment type="caution">
    <text evidence="1">The sequence shown here is derived from an EMBL/GenBank/DDBJ whole genome shotgun (WGS) entry which is preliminary data.</text>
</comment>
<reference evidence="1 2" key="1">
    <citation type="submission" date="2014-05" db="EMBL/GenBank/DDBJ databases">
        <title>Draft genome sequence of a rare smut relative, Tilletiaria anomala UBC 951.</title>
        <authorList>
            <consortium name="DOE Joint Genome Institute"/>
            <person name="Toome M."/>
            <person name="Kuo A."/>
            <person name="Henrissat B."/>
            <person name="Lipzen A."/>
            <person name="Tritt A."/>
            <person name="Yoshinaga Y."/>
            <person name="Zane M."/>
            <person name="Barry K."/>
            <person name="Grigoriev I.V."/>
            <person name="Spatafora J.W."/>
            <person name="Aimea M.C."/>
        </authorList>
    </citation>
    <scope>NUCLEOTIDE SEQUENCE [LARGE SCALE GENOMIC DNA]</scope>
    <source>
        <strain evidence="1 2">UBC 951</strain>
    </source>
</reference>
<sequence>MKRKGRWLQGPISCRSPAQRLCIHAALFPRWLSAPAAKGPLLLTPRHGHVKHASVIRQARRFNRFTHTSQIKAPLARCLHHLGKCSLTSPTRHRISDCAFDLAVLFRSIQSLRIRSIASLLKRHMQACSNEKRGRFCAKIRLPLQGLSKNQHRRQVGQSKVIMMDLG</sequence>
<organism evidence="1 2">
    <name type="scientific">Tilletiaria anomala (strain ATCC 24038 / CBS 436.72 / UBC 951)</name>
    <dbReference type="NCBI Taxonomy" id="1037660"/>
    <lineage>
        <taxon>Eukaryota</taxon>
        <taxon>Fungi</taxon>
        <taxon>Dikarya</taxon>
        <taxon>Basidiomycota</taxon>
        <taxon>Ustilaginomycotina</taxon>
        <taxon>Exobasidiomycetes</taxon>
        <taxon>Georgefischeriales</taxon>
        <taxon>Tilletiariaceae</taxon>
        <taxon>Tilletiaria</taxon>
    </lineage>
</organism>
<dbReference type="Proteomes" id="UP000027361">
    <property type="component" value="Unassembled WGS sequence"/>
</dbReference>
<dbReference type="GeneID" id="25267538"/>